<evidence type="ECO:0000256" key="3">
    <source>
        <dbReference type="ARBA" id="ARBA00022618"/>
    </source>
</evidence>
<evidence type="ECO:0000256" key="6">
    <source>
        <dbReference type="ARBA" id="ARBA00022960"/>
    </source>
</evidence>
<reference evidence="14" key="1">
    <citation type="submission" date="2023-03" db="EMBL/GenBank/DDBJ databases">
        <authorList>
            <person name="Steffen K."/>
            <person name="Cardenas P."/>
        </authorList>
    </citation>
    <scope>NUCLEOTIDE SEQUENCE</scope>
</reference>
<dbReference type="GO" id="GO:0047480">
    <property type="term" value="F:UDP-N-acetylmuramoyl-tripeptide-D-alanyl-D-alanine ligase activity"/>
    <property type="evidence" value="ECO:0007669"/>
    <property type="project" value="InterPro"/>
</dbReference>
<dbReference type="Gene3D" id="3.40.1390.10">
    <property type="entry name" value="MurE/MurF, N-terminal domain"/>
    <property type="match status" value="1"/>
</dbReference>
<evidence type="ECO:0000259" key="11">
    <source>
        <dbReference type="Pfam" id="PF01225"/>
    </source>
</evidence>
<evidence type="ECO:0000256" key="2">
    <source>
        <dbReference type="ARBA" id="ARBA00022598"/>
    </source>
</evidence>
<keyword evidence="1" id="KW-0963">Cytoplasm</keyword>
<evidence type="ECO:0000256" key="1">
    <source>
        <dbReference type="ARBA" id="ARBA00022490"/>
    </source>
</evidence>
<evidence type="ECO:0000259" key="12">
    <source>
        <dbReference type="Pfam" id="PF02875"/>
    </source>
</evidence>
<keyword evidence="7" id="KW-0573">Peptidoglycan synthesis</keyword>
<keyword evidence="2 14" id="KW-0436">Ligase</keyword>
<gene>
    <name evidence="14" type="ORF">GBAR_LOCUS5065</name>
</gene>
<dbReference type="InterPro" id="IPR005863">
    <property type="entry name" value="UDP-N-AcMur_synth"/>
</dbReference>
<evidence type="ECO:0000256" key="8">
    <source>
        <dbReference type="ARBA" id="ARBA00023306"/>
    </source>
</evidence>
<keyword evidence="4" id="KW-0547">Nucleotide-binding</keyword>
<feature type="domain" description="Mur ligase C-terminal" evidence="12">
    <location>
        <begin position="323"/>
        <end position="442"/>
    </location>
</feature>
<dbReference type="Proteomes" id="UP001174909">
    <property type="component" value="Unassembled WGS sequence"/>
</dbReference>
<dbReference type="Pfam" id="PF08245">
    <property type="entry name" value="Mur_ligase_M"/>
    <property type="match status" value="1"/>
</dbReference>
<dbReference type="GO" id="GO:0071555">
    <property type="term" value="P:cell wall organization"/>
    <property type="evidence" value="ECO:0007669"/>
    <property type="project" value="UniProtKB-KW"/>
</dbReference>
<dbReference type="AlphaFoldDB" id="A0AA35RBH9"/>
<keyword evidence="8" id="KW-0131">Cell cycle</keyword>
<dbReference type="NCBIfam" id="TIGR01143">
    <property type="entry name" value="murF"/>
    <property type="match status" value="1"/>
</dbReference>
<dbReference type="Pfam" id="PF02875">
    <property type="entry name" value="Mur_ligase_C"/>
    <property type="match status" value="1"/>
</dbReference>
<dbReference type="SUPFAM" id="SSF53244">
    <property type="entry name" value="MurD-like peptide ligases, peptide-binding domain"/>
    <property type="match status" value="1"/>
</dbReference>
<dbReference type="InterPro" id="IPR013221">
    <property type="entry name" value="Mur_ligase_cen"/>
</dbReference>
<dbReference type="Gene3D" id="3.40.1190.10">
    <property type="entry name" value="Mur-like, catalytic domain"/>
    <property type="match status" value="1"/>
</dbReference>
<organism evidence="14 15">
    <name type="scientific">Geodia barretti</name>
    <name type="common">Barrett's horny sponge</name>
    <dbReference type="NCBI Taxonomy" id="519541"/>
    <lineage>
        <taxon>Eukaryota</taxon>
        <taxon>Metazoa</taxon>
        <taxon>Porifera</taxon>
        <taxon>Demospongiae</taxon>
        <taxon>Heteroscleromorpha</taxon>
        <taxon>Tetractinellida</taxon>
        <taxon>Astrophorina</taxon>
        <taxon>Geodiidae</taxon>
        <taxon>Geodia</taxon>
    </lineage>
</organism>
<evidence type="ECO:0000256" key="5">
    <source>
        <dbReference type="ARBA" id="ARBA00022840"/>
    </source>
</evidence>
<dbReference type="InterPro" id="IPR051046">
    <property type="entry name" value="MurCDEF_CellWall_CoF430Synth"/>
</dbReference>
<evidence type="ECO:0000259" key="13">
    <source>
        <dbReference type="Pfam" id="PF08245"/>
    </source>
</evidence>
<evidence type="ECO:0000256" key="9">
    <source>
        <dbReference type="ARBA" id="ARBA00023316"/>
    </source>
</evidence>
<dbReference type="GO" id="GO:0051301">
    <property type="term" value="P:cell division"/>
    <property type="evidence" value="ECO:0007669"/>
    <property type="project" value="UniProtKB-KW"/>
</dbReference>
<feature type="domain" description="Mur ligase N-terminal catalytic" evidence="11">
    <location>
        <begin position="17"/>
        <end position="100"/>
    </location>
</feature>
<keyword evidence="15" id="KW-1185">Reference proteome</keyword>
<dbReference type="HAMAP" id="MF_02019">
    <property type="entry name" value="MurF"/>
    <property type="match status" value="1"/>
</dbReference>
<dbReference type="SUPFAM" id="SSF53623">
    <property type="entry name" value="MurD-like peptide ligases, catalytic domain"/>
    <property type="match status" value="1"/>
</dbReference>
<evidence type="ECO:0000313" key="15">
    <source>
        <dbReference type="Proteomes" id="UP001174909"/>
    </source>
</evidence>
<dbReference type="InterPro" id="IPR004101">
    <property type="entry name" value="Mur_ligase_C"/>
</dbReference>
<evidence type="ECO:0000256" key="4">
    <source>
        <dbReference type="ARBA" id="ARBA00022741"/>
    </source>
</evidence>
<dbReference type="Pfam" id="PF01225">
    <property type="entry name" value="Mur_ligase"/>
    <property type="match status" value="1"/>
</dbReference>
<dbReference type="Gene3D" id="3.90.190.20">
    <property type="entry name" value="Mur ligase, C-terminal domain"/>
    <property type="match status" value="1"/>
</dbReference>
<name>A0AA35RBH9_GEOBA</name>
<keyword evidence="6" id="KW-0133">Cell shape</keyword>
<sequence length="464" mass="47559">MGGALEGPAGMLTGVLTGVSIDSRTLAPGDLFFAIRGPRHDGHAFVADAFRRGAPGAVVGSGYRDRPAALPETLPETTTGRFLIRVSDPTEALGALAREERLKSGVRIVAITGSLGKTTTKEAAAAAIGAERTVFRSRGNLNNRWGLPLSLLAREDEEVGVVELGMSAPGEIRTLTEIAVPDCGVLTTIAEAHLEYFGSLNAIAAAKGELFEAMPPGATAVVNADDERVRAQAHRFSGRHVTYGFSEGVDVRGAAYAARPAGLVFEVSAFGGPAVSVSCGLAGRHNAGNVLAGLAAATVLDVPLERAARGVAGLAPLPGRGTRVRLLGGAVALDETYNSSPRALRAVLHEFAALPAARRILVAGDMLELGEDAEAMHRACGEFANELRLDLVVGVGPLGRVLAAAADALGSSTLAAEDPDEAAALLEGALREGDLVLFKASRAVGLDASLRRLEAPVTGLGGGA</sequence>
<keyword evidence="3" id="KW-0132">Cell division</keyword>
<keyword evidence="9" id="KW-0961">Cell wall biogenesis/degradation</keyword>
<keyword evidence="5" id="KW-0067">ATP-binding</keyword>
<dbReference type="GO" id="GO:0005524">
    <property type="term" value="F:ATP binding"/>
    <property type="evidence" value="ECO:0007669"/>
    <property type="project" value="UniProtKB-KW"/>
</dbReference>
<proteinExistence type="inferred from homology"/>
<dbReference type="InterPro" id="IPR036615">
    <property type="entry name" value="Mur_ligase_C_dom_sf"/>
</dbReference>
<dbReference type="InterPro" id="IPR035911">
    <property type="entry name" value="MurE/MurF_N"/>
</dbReference>
<dbReference type="InterPro" id="IPR000713">
    <property type="entry name" value="Mur_ligase_N"/>
</dbReference>
<dbReference type="SUPFAM" id="SSF63418">
    <property type="entry name" value="MurE/MurF N-terminal domain"/>
    <property type="match status" value="1"/>
</dbReference>
<evidence type="ECO:0000256" key="10">
    <source>
        <dbReference type="ARBA" id="ARBA00031461"/>
    </source>
</evidence>
<dbReference type="PANTHER" id="PTHR43024:SF1">
    <property type="entry name" value="UDP-N-ACETYLMURAMOYL-TRIPEPTIDE--D-ALANYL-D-ALANINE LIGASE"/>
    <property type="match status" value="1"/>
</dbReference>
<accession>A0AA35RBH9</accession>
<comment type="caution">
    <text evidence="14">The sequence shown here is derived from an EMBL/GenBank/DDBJ whole genome shotgun (WGS) entry which is preliminary data.</text>
</comment>
<dbReference type="GO" id="GO:0008360">
    <property type="term" value="P:regulation of cell shape"/>
    <property type="evidence" value="ECO:0007669"/>
    <property type="project" value="UniProtKB-KW"/>
</dbReference>
<feature type="domain" description="Mur ligase central" evidence="13">
    <location>
        <begin position="111"/>
        <end position="297"/>
    </location>
</feature>
<evidence type="ECO:0000256" key="7">
    <source>
        <dbReference type="ARBA" id="ARBA00022984"/>
    </source>
</evidence>
<evidence type="ECO:0000313" key="14">
    <source>
        <dbReference type="EMBL" id="CAI8007142.1"/>
    </source>
</evidence>
<dbReference type="PANTHER" id="PTHR43024">
    <property type="entry name" value="UDP-N-ACETYLMURAMOYL-TRIPEPTIDE--D-ALANYL-D-ALANINE LIGASE"/>
    <property type="match status" value="1"/>
</dbReference>
<dbReference type="InterPro" id="IPR036565">
    <property type="entry name" value="Mur-like_cat_sf"/>
</dbReference>
<protein>
    <recommendedName>
        <fullName evidence="10">UDP-MurNAc-pentapeptide synthetase</fullName>
    </recommendedName>
</protein>
<dbReference type="EMBL" id="CASHTH010000747">
    <property type="protein sequence ID" value="CAI8007142.1"/>
    <property type="molecule type" value="Genomic_DNA"/>
</dbReference>